<dbReference type="SUPFAM" id="SSF52047">
    <property type="entry name" value="RNI-like"/>
    <property type="match status" value="1"/>
</dbReference>
<name>A0A9P6SL96_9FUNG</name>
<dbReference type="SMART" id="SM00256">
    <property type="entry name" value="FBOX"/>
    <property type="match status" value="1"/>
</dbReference>
<feature type="domain" description="F-box" evidence="1">
    <location>
        <begin position="9"/>
        <end position="47"/>
    </location>
</feature>
<dbReference type="InterPro" id="IPR036047">
    <property type="entry name" value="F-box-like_dom_sf"/>
</dbReference>
<keyword evidence="3" id="KW-1185">Reference proteome</keyword>
<evidence type="ECO:0000313" key="3">
    <source>
        <dbReference type="Proteomes" id="UP000749646"/>
    </source>
</evidence>
<gene>
    <name evidence="2" type="ORF">BGZ65_005244</name>
</gene>
<dbReference type="Gene3D" id="1.20.1280.50">
    <property type="match status" value="1"/>
</dbReference>
<dbReference type="SUPFAM" id="SSF81383">
    <property type="entry name" value="F-box domain"/>
    <property type="match status" value="1"/>
</dbReference>
<dbReference type="AlphaFoldDB" id="A0A9P6SL96"/>
<reference evidence="2" key="1">
    <citation type="journal article" date="2020" name="Fungal Divers.">
        <title>Resolving the Mortierellaceae phylogeny through synthesis of multi-gene phylogenetics and phylogenomics.</title>
        <authorList>
            <person name="Vandepol N."/>
            <person name="Liber J."/>
            <person name="Desiro A."/>
            <person name="Na H."/>
            <person name="Kennedy M."/>
            <person name="Barry K."/>
            <person name="Grigoriev I.V."/>
            <person name="Miller A.N."/>
            <person name="O'Donnell K."/>
            <person name="Stajich J.E."/>
            <person name="Bonito G."/>
        </authorList>
    </citation>
    <scope>NUCLEOTIDE SEQUENCE</scope>
    <source>
        <strain evidence="2">MES-2147</strain>
    </source>
</reference>
<comment type="caution">
    <text evidence="2">The sequence shown here is derived from an EMBL/GenBank/DDBJ whole genome shotgun (WGS) entry which is preliminary data.</text>
</comment>
<evidence type="ECO:0000259" key="1">
    <source>
        <dbReference type="SMART" id="SM00256"/>
    </source>
</evidence>
<feature type="non-terminal residue" evidence="2">
    <location>
        <position position="605"/>
    </location>
</feature>
<dbReference type="Pfam" id="PF12937">
    <property type="entry name" value="F-box-like"/>
    <property type="match status" value="1"/>
</dbReference>
<evidence type="ECO:0000313" key="2">
    <source>
        <dbReference type="EMBL" id="KAF9980320.1"/>
    </source>
</evidence>
<proteinExistence type="predicted"/>
<dbReference type="InterPro" id="IPR032675">
    <property type="entry name" value="LRR_dom_sf"/>
</dbReference>
<dbReference type="Gene3D" id="3.80.10.10">
    <property type="entry name" value="Ribonuclease Inhibitor"/>
    <property type="match status" value="2"/>
</dbReference>
<dbReference type="OrthoDB" id="2432222at2759"/>
<organism evidence="2 3">
    <name type="scientific">Modicella reniformis</name>
    <dbReference type="NCBI Taxonomy" id="1440133"/>
    <lineage>
        <taxon>Eukaryota</taxon>
        <taxon>Fungi</taxon>
        <taxon>Fungi incertae sedis</taxon>
        <taxon>Mucoromycota</taxon>
        <taxon>Mortierellomycotina</taxon>
        <taxon>Mortierellomycetes</taxon>
        <taxon>Mortierellales</taxon>
        <taxon>Mortierellaceae</taxon>
        <taxon>Modicella</taxon>
    </lineage>
</organism>
<protein>
    <recommendedName>
        <fullName evidence="1">F-box domain-containing protein</fullName>
    </recommendedName>
</protein>
<dbReference type="EMBL" id="JAAAHW010003866">
    <property type="protein sequence ID" value="KAF9980320.1"/>
    <property type="molecule type" value="Genomic_DNA"/>
</dbReference>
<sequence>MPPTHPLELPEVLLHIAAYLPQHHRPSCALVSKTWNQVLTPLIWKEVKYQHGKQGSDAIQRHRHLIKLLTVDASFLNDCGSMRFPNIESLSIESGSDHLGMEEFISEHPFASLHMTFWDLDCQDQPNVWDRLLVFNNLKSLRLNYLRIDGTDTSSTWQLCMRLERLKLEFSSLRGFDQSSTEFSRIKELTLFSSRAEDGLMRLELVKRCPHLTTLIYISWDESEQNRNFFHGFARLLPEGTWPDFKAITAKGYIELYSNEMSAIIRGMKQIHVFQMSCVSTFEPHHMDLLRPHLDTITEIDLSRAETCDIAQEILSSSPMLKRFRAARINGTDVAKGQPWVCLGLEELEIEFILDPSTIYHVQPLVFDQLRRLSVFTFRFMTQRMGMEEIEWMLQHWRSLAEVGGKLNRYDYNIDNKLRERLQDHGINCIEDDQVEWWARLGIKWSPPLIWKEIKQGSDAIQRHRHLIKTLDMDAFSLESWGSMRFPYLESLRVTTGNDDPGLEDFISEHPSASLHMVVWDPGCRDKQELWSKLLGFNNLKSHDLKAIEIDGTDTSIWQLCTRLERLEFHDLYLEGFNQSSTEFYQIKDMTLSDPKDKDGSHDLG</sequence>
<accession>A0A9P6SL96</accession>
<dbReference type="Proteomes" id="UP000749646">
    <property type="component" value="Unassembled WGS sequence"/>
</dbReference>
<dbReference type="InterPro" id="IPR001810">
    <property type="entry name" value="F-box_dom"/>
</dbReference>